<evidence type="ECO:0000256" key="3">
    <source>
        <dbReference type="ARBA" id="ARBA00023163"/>
    </source>
</evidence>
<dbReference type="PROSITE" id="PS01124">
    <property type="entry name" value="HTH_ARAC_FAMILY_2"/>
    <property type="match status" value="1"/>
</dbReference>
<dbReference type="SMART" id="SM00342">
    <property type="entry name" value="HTH_ARAC"/>
    <property type="match status" value="1"/>
</dbReference>
<dbReference type="PANTHER" id="PTHR46796:SF13">
    <property type="entry name" value="HTH-TYPE TRANSCRIPTIONAL ACTIVATOR RHAS"/>
    <property type="match status" value="1"/>
</dbReference>
<dbReference type="InterPro" id="IPR046532">
    <property type="entry name" value="DUF6597"/>
</dbReference>
<dbReference type="PANTHER" id="PTHR46796">
    <property type="entry name" value="HTH-TYPE TRANSCRIPTIONAL ACTIVATOR RHAS-RELATED"/>
    <property type="match status" value="1"/>
</dbReference>
<accession>A0ABT8LEC3</accession>
<protein>
    <submittedName>
        <fullName evidence="5">Helix-turn-helix transcriptional regulator</fullName>
    </submittedName>
</protein>
<dbReference type="InterPro" id="IPR018060">
    <property type="entry name" value="HTH_AraC"/>
</dbReference>
<sequence>MSYQEFKPNSQLHDLIDCYWQSEAPASGISRVLPDGCADLIFNFGGTISNAADNGVSVAKESIAAIGMMTTFRDVVAPSGSNLLGIRFKAGGLSLLTRTSLSEFKNTTVPAGEVIPELNDAFLQELHAITATGERIALIEKMLYSLLAHANITGDKLVTSVTDLILQSQGQIRMSAVADAACISLRQLQRRFKARVGTSLKEYAKVVRFINTSRIIKSARNKSLLEVSFERGYYDHAHLNNEFKQLGGVTPSALK</sequence>
<evidence type="ECO:0000256" key="1">
    <source>
        <dbReference type="ARBA" id="ARBA00023015"/>
    </source>
</evidence>
<dbReference type="InterPro" id="IPR050204">
    <property type="entry name" value="AraC_XylS_family_regulators"/>
</dbReference>
<reference evidence="5" key="1">
    <citation type="submission" date="2023-06" db="EMBL/GenBank/DDBJ databases">
        <title>Genomic of Agaribacillus aureum.</title>
        <authorList>
            <person name="Wang G."/>
        </authorList>
    </citation>
    <scope>NUCLEOTIDE SEQUENCE</scope>
    <source>
        <strain evidence="5">BMA12</strain>
    </source>
</reference>
<feature type="domain" description="HTH araC/xylS-type" evidence="4">
    <location>
        <begin position="155"/>
        <end position="255"/>
    </location>
</feature>
<evidence type="ECO:0000313" key="6">
    <source>
        <dbReference type="Proteomes" id="UP001172083"/>
    </source>
</evidence>
<dbReference type="Gene3D" id="1.10.10.60">
    <property type="entry name" value="Homeodomain-like"/>
    <property type="match status" value="1"/>
</dbReference>
<keyword evidence="6" id="KW-1185">Reference proteome</keyword>
<proteinExistence type="predicted"/>
<dbReference type="Proteomes" id="UP001172083">
    <property type="component" value="Unassembled WGS sequence"/>
</dbReference>
<gene>
    <name evidence="5" type="ORF">QQ020_21415</name>
</gene>
<dbReference type="RefSeq" id="WP_346759992.1">
    <property type="nucleotide sequence ID" value="NZ_JAUJEB010000005.1"/>
</dbReference>
<evidence type="ECO:0000313" key="5">
    <source>
        <dbReference type="EMBL" id="MDN5214653.1"/>
    </source>
</evidence>
<comment type="caution">
    <text evidence="5">The sequence shown here is derived from an EMBL/GenBank/DDBJ whole genome shotgun (WGS) entry which is preliminary data.</text>
</comment>
<dbReference type="Pfam" id="PF20240">
    <property type="entry name" value="DUF6597"/>
    <property type="match status" value="1"/>
</dbReference>
<keyword evidence="2" id="KW-0238">DNA-binding</keyword>
<evidence type="ECO:0000259" key="4">
    <source>
        <dbReference type="PROSITE" id="PS01124"/>
    </source>
</evidence>
<dbReference type="EMBL" id="JAUJEB010000005">
    <property type="protein sequence ID" value="MDN5214653.1"/>
    <property type="molecule type" value="Genomic_DNA"/>
</dbReference>
<keyword evidence="3" id="KW-0804">Transcription</keyword>
<organism evidence="5 6">
    <name type="scientific">Agaribacillus aureus</name>
    <dbReference type="NCBI Taxonomy" id="3051825"/>
    <lineage>
        <taxon>Bacteria</taxon>
        <taxon>Pseudomonadati</taxon>
        <taxon>Bacteroidota</taxon>
        <taxon>Cytophagia</taxon>
        <taxon>Cytophagales</taxon>
        <taxon>Splendidivirgaceae</taxon>
        <taxon>Agaribacillus</taxon>
    </lineage>
</organism>
<keyword evidence="1" id="KW-0805">Transcription regulation</keyword>
<dbReference type="Pfam" id="PF12833">
    <property type="entry name" value="HTH_18"/>
    <property type="match status" value="1"/>
</dbReference>
<evidence type="ECO:0000256" key="2">
    <source>
        <dbReference type="ARBA" id="ARBA00023125"/>
    </source>
</evidence>
<name>A0ABT8LEC3_9BACT</name>